<dbReference type="PANTHER" id="PTHR23428">
    <property type="entry name" value="HISTONE H2B"/>
    <property type="match status" value="1"/>
</dbReference>
<dbReference type="InterPro" id="IPR000558">
    <property type="entry name" value="Histone_H2B"/>
</dbReference>
<dbReference type="eggNOG" id="KOG1744">
    <property type="taxonomic scope" value="Eukaryota"/>
</dbReference>
<reference evidence="4" key="1">
    <citation type="journal article" date="2011" name="Nature">
        <title>A high-resolution map of human evolutionary constraint using 29 mammals.</title>
        <authorList>
            <person name="Lindblad-Toh K."/>
            <person name="Garber M."/>
            <person name="Zuk O."/>
            <person name="Lin M.F."/>
            <person name="Parker B.J."/>
            <person name="Washietl S."/>
            <person name="Kheradpour P."/>
            <person name="Ernst J."/>
            <person name="Jordan G."/>
            <person name="Mauceli E."/>
            <person name="Ward L.D."/>
            <person name="Lowe C.B."/>
            <person name="Holloway A.K."/>
            <person name="Clamp M."/>
            <person name="Gnerre S."/>
            <person name="Alfoldi J."/>
            <person name="Beal K."/>
            <person name="Chang J."/>
            <person name="Clawson H."/>
            <person name="Cuff J."/>
            <person name="Di Palma F."/>
            <person name="Fitzgerald S."/>
            <person name="Flicek P."/>
            <person name="Guttman M."/>
            <person name="Hubisz M.J."/>
            <person name="Jaffe D.B."/>
            <person name="Jungreis I."/>
            <person name="Kent W.J."/>
            <person name="Kostka D."/>
            <person name="Lara M."/>
            <person name="Martins A.L."/>
            <person name="Massingham T."/>
            <person name="Moltke I."/>
            <person name="Raney B.J."/>
            <person name="Rasmussen M.D."/>
            <person name="Robinson J."/>
            <person name="Stark A."/>
            <person name="Vilella A.J."/>
            <person name="Wen J."/>
            <person name="Xie X."/>
            <person name="Zody M.C."/>
            <person name="Baldwin J."/>
            <person name="Bloom T."/>
            <person name="Chin C.W."/>
            <person name="Heiman D."/>
            <person name="Nicol R."/>
            <person name="Nusbaum C."/>
            <person name="Young S."/>
            <person name="Wilkinson J."/>
            <person name="Worley K.C."/>
            <person name="Kovar C.L."/>
            <person name="Muzny D.M."/>
            <person name="Gibbs R.A."/>
            <person name="Cree A."/>
            <person name="Dihn H.H."/>
            <person name="Fowler G."/>
            <person name="Jhangiani S."/>
            <person name="Joshi V."/>
            <person name="Lee S."/>
            <person name="Lewis L.R."/>
            <person name="Nazareth L.V."/>
            <person name="Okwuonu G."/>
            <person name="Santibanez J."/>
            <person name="Warren W.C."/>
            <person name="Mardis E.R."/>
            <person name="Weinstock G.M."/>
            <person name="Wilson R.K."/>
            <person name="Delehaunty K."/>
            <person name="Dooling D."/>
            <person name="Fronik C."/>
            <person name="Fulton L."/>
            <person name="Fulton B."/>
            <person name="Graves T."/>
            <person name="Minx P."/>
            <person name="Sodergren E."/>
            <person name="Birney E."/>
            <person name="Margulies E.H."/>
            <person name="Herrero J."/>
            <person name="Green E.D."/>
            <person name="Haussler D."/>
            <person name="Siepel A."/>
            <person name="Goldman N."/>
            <person name="Pollard K.S."/>
            <person name="Pedersen J.S."/>
            <person name="Lander E.S."/>
            <person name="Kellis M."/>
        </authorList>
    </citation>
    <scope>NUCLEOTIDE SEQUENCE [LARGE SCALE GENOMIC DNA]</scope>
    <source>
        <strain evidence="4">2N</strain>
    </source>
</reference>
<dbReference type="GO" id="GO:0003677">
    <property type="term" value="F:DNA binding"/>
    <property type="evidence" value="ECO:0007669"/>
    <property type="project" value="InterPro"/>
</dbReference>
<dbReference type="InterPro" id="IPR007125">
    <property type="entry name" value="H2A/H2B/H3"/>
</dbReference>
<dbReference type="GO" id="GO:0000786">
    <property type="term" value="C:nucleosome"/>
    <property type="evidence" value="ECO:0007669"/>
    <property type="project" value="InterPro"/>
</dbReference>
<keyword evidence="4" id="KW-1185">Reference proteome</keyword>
<proteinExistence type="inferred from homology"/>
<dbReference type="PRINTS" id="PR00621">
    <property type="entry name" value="HISTONEH2B"/>
</dbReference>
<dbReference type="SMART" id="SM00427">
    <property type="entry name" value="H2B"/>
    <property type="match status" value="1"/>
</dbReference>
<dbReference type="Gene3D" id="1.10.20.10">
    <property type="entry name" value="Histone, subunit A"/>
    <property type="match status" value="1"/>
</dbReference>
<dbReference type="Ensembl" id="ENSCPOT00000020582.2">
    <property type="protein sequence ID" value="ENSCPOP00000019258.1"/>
    <property type="gene ID" value="ENSCPOG00000020216.2"/>
</dbReference>
<dbReference type="VEuPathDB" id="HostDB:ENSCPOG00000020216"/>
<protein>
    <recommendedName>
        <fullName evidence="2">Core Histone H2A/H2B/H3 domain-containing protein</fullName>
    </recommendedName>
</protein>
<dbReference type="HOGENOM" id="CLU_075666_2_2_1"/>
<dbReference type="GO" id="GO:0005634">
    <property type="term" value="C:nucleus"/>
    <property type="evidence" value="ECO:0007669"/>
    <property type="project" value="Ensembl"/>
</dbReference>
<feature type="domain" description="Core Histone H2A/H2B/H3" evidence="2">
    <location>
        <begin position="20"/>
        <end position="101"/>
    </location>
</feature>
<dbReference type="OMA" id="MYFRNRC"/>
<dbReference type="GeneTree" id="ENSGT01150000287005"/>
<dbReference type="SUPFAM" id="SSF47113">
    <property type="entry name" value="Histone-fold"/>
    <property type="match status" value="1"/>
</dbReference>
<evidence type="ECO:0000259" key="2">
    <source>
        <dbReference type="Pfam" id="PF00125"/>
    </source>
</evidence>
<dbReference type="InParanoid" id="H0W8F2"/>
<accession>H0W8F2</accession>
<evidence type="ECO:0000256" key="1">
    <source>
        <dbReference type="ARBA" id="ARBA00006846"/>
    </source>
</evidence>
<sequence length="125" mass="14262">TPTMVKSVIKPRRYFRGRRTSISSKKSCLSSNSGYRNYSLYVSRVLKEVVPERAISSCTVNIMNTLIDDIFERISEEAHHLMCSQKRCTLTPKDIQKAVYLLLPRKLAKYAVAFGDGAVDRYVHS</sequence>
<reference evidence="3" key="3">
    <citation type="submission" date="2025-09" db="UniProtKB">
        <authorList>
            <consortium name="Ensembl"/>
        </authorList>
    </citation>
    <scope>IDENTIFICATION</scope>
    <source>
        <strain evidence="3">2N</strain>
    </source>
</reference>
<dbReference type="GO" id="GO:0046982">
    <property type="term" value="F:protein heterodimerization activity"/>
    <property type="evidence" value="ECO:0007669"/>
    <property type="project" value="InterPro"/>
</dbReference>
<dbReference type="FunCoup" id="H0W8F2">
    <property type="interactions" value="177"/>
</dbReference>
<evidence type="ECO:0000313" key="4">
    <source>
        <dbReference type="Proteomes" id="UP000005447"/>
    </source>
</evidence>
<dbReference type="Pfam" id="PF00125">
    <property type="entry name" value="Histone"/>
    <property type="match status" value="1"/>
</dbReference>
<organism evidence="3 4">
    <name type="scientific">Cavia porcellus</name>
    <name type="common">Guinea pig</name>
    <dbReference type="NCBI Taxonomy" id="10141"/>
    <lineage>
        <taxon>Eukaryota</taxon>
        <taxon>Metazoa</taxon>
        <taxon>Chordata</taxon>
        <taxon>Craniata</taxon>
        <taxon>Vertebrata</taxon>
        <taxon>Euteleostomi</taxon>
        <taxon>Mammalia</taxon>
        <taxon>Eutheria</taxon>
        <taxon>Euarchontoglires</taxon>
        <taxon>Glires</taxon>
        <taxon>Rodentia</taxon>
        <taxon>Hystricomorpha</taxon>
        <taxon>Caviidae</taxon>
        <taxon>Cavia</taxon>
    </lineage>
</organism>
<dbReference type="GO" id="GO:0030527">
    <property type="term" value="F:structural constituent of chromatin"/>
    <property type="evidence" value="ECO:0007669"/>
    <property type="project" value="InterPro"/>
</dbReference>
<dbReference type="Proteomes" id="UP000005447">
    <property type="component" value="Unassembled WGS sequence"/>
</dbReference>
<evidence type="ECO:0000313" key="3">
    <source>
        <dbReference type="Ensembl" id="ENSCPOP00000019258.1"/>
    </source>
</evidence>
<dbReference type="FunFam" id="1.10.20.10:FF:000043">
    <property type="entry name" value="Histone H2B"/>
    <property type="match status" value="1"/>
</dbReference>
<dbReference type="EMBL" id="AAKN02055134">
    <property type="status" value="NOT_ANNOTATED_CDS"/>
    <property type="molecule type" value="Genomic_DNA"/>
</dbReference>
<reference evidence="3" key="2">
    <citation type="submission" date="2025-08" db="UniProtKB">
        <authorList>
            <consortium name="Ensembl"/>
        </authorList>
    </citation>
    <scope>IDENTIFICATION</scope>
    <source>
        <strain evidence="3">2N</strain>
    </source>
</reference>
<name>H0W8F2_CAVPO</name>
<dbReference type="CDD" id="cd22910">
    <property type="entry name" value="HFD_H2B"/>
    <property type="match status" value="1"/>
</dbReference>
<dbReference type="InterPro" id="IPR009072">
    <property type="entry name" value="Histone-fold"/>
</dbReference>
<dbReference type="Bgee" id="ENSCPOG00000020216">
    <property type="expression patterns" value="Expressed in testis and 3 other cell types or tissues"/>
</dbReference>
<comment type="similarity">
    <text evidence="1">Belongs to the histone H2B family.</text>
</comment>
<dbReference type="STRING" id="10141.ENSCPOP00000019258"/>
<dbReference type="AlphaFoldDB" id="H0W8F2"/>